<evidence type="ECO:0000256" key="3">
    <source>
        <dbReference type="ARBA" id="ARBA00023125"/>
    </source>
</evidence>
<dbReference type="GO" id="GO:0005634">
    <property type="term" value="C:nucleus"/>
    <property type="evidence" value="ECO:0007669"/>
    <property type="project" value="UniProtKB-SubCell"/>
</dbReference>
<keyword evidence="2" id="KW-0805">Transcription regulation</keyword>
<dbReference type="AlphaFoldDB" id="A0A6A4KR90"/>
<dbReference type="GO" id="GO:0003700">
    <property type="term" value="F:DNA-binding transcription factor activity"/>
    <property type="evidence" value="ECO:0007669"/>
    <property type="project" value="InterPro"/>
</dbReference>
<feature type="compositionally biased region" description="Low complexity" evidence="7">
    <location>
        <begin position="402"/>
        <end position="423"/>
    </location>
</feature>
<keyword evidence="3" id="KW-0238">DNA-binding</keyword>
<feature type="compositionally biased region" description="Basic and acidic residues" evidence="7">
    <location>
        <begin position="353"/>
        <end position="362"/>
    </location>
</feature>
<dbReference type="InterPro" id="IPR057075">
    <property type="entry name" value="bHLH_IRO3"/>
</dbReference>
<dbReference type="SUPFAM" id="SSF47459">
    <property type="entry name" value="HLH, helix-loop-helix DNA-binding domain"/>
    <property type="match status" value="1"/>
</dbReference>
<dbReference type="GO" id="GO:0046983">
    <property type="term" value="F:protein dimerization activity"/>
    <property type="evidence" value="ECO:0007669"/>
    <property type="project" value="InterPro"/>
</dbReference>
<evidence type="ECO:0000256" key="2">
    <source>
        <dbReference type="ARBA" id="ARBA00023015"/>
    </source>
</evidence>
<gene>
    <name evidence="9" type="ORF">C3L33_19875</name>
</gene>
<name>A0A6A4KR90_9ERIC</name>
<evidence type="ECO:0000313" key="9">
    <source>
        <dbReference type="EMBL" id="KAE9448225.1"/>
    </source>
</evidence>
<keyword evidence="5" id="KW-0539">Nucleus</keyword>
<proteinExistence type="predicted"/>
<feature type="region of interest" description="Disordered" evidence="7">
    <location>
        <begin position="320"/>
        <end position="431"/>
    </location>
</feature>
<dbReference type="GO" id="GO:0006879">
    <property type="term" value="P:intracellular iron ion homeostasis"/>
    <property type="evidence" value="ECO:0007669"/>
    <property type="project" value="InterPro"/>
</dbReference>
<evidence type="ECO:0000259" key="8">
    <source>
        <dbReference type="Pfam" id="PF23177"/>
    </source>
</evidence>
<organism evidence="9 10">
    <name type="scientific">Rhododendron williamsianum</name>
    <dbReference type="NCBI Taxonomy" id="262921"/>
    <lineage>
        <taxon>Eukaryota</taxon>
        <taxon>Viridiplantae</taxon>
        <taxon>Streptophyta</taxon>
        <taxon>Embryophyta</taxon>
        <taxon>Tracheophyta</taxon>
        <taxon>Spermatophyta</taxon>
        <taxon>Magnoliopsida</taxon>
        <taxon>eudicotyledons</taxon>
        <taxon>Gunneridae</taxon>
        <taxon>Pentapetalae</taxon>
        <taxon>asterids</taxon>
        <taxon>Ericales</taxon>
        <taxon>Ericaceae</taxon>
        <taxon>Ericoideae</taxon>
        <taxon>Rhodoreae</taxon>
        <taxon>Rhododendron</taxon>
    </lineage>
</organism>
<dbReference type="InterPro" id="IPR044579">
    <property type="entry name" value="bHLH11/121"/>
</dbReference>
<feature type="non-terminal residue" evidence="9">
    <location>
        <position position="1"/>
    </location>
</feature>
<evidence type="ECO:0000256" key="6">
    <source>
        <dbReference type="SAM" id="Coils"/>
    </source>
</evidence>
<keyword evidence="4" id="KW-0804">Transcription</keyword>
<evidence type="ECO:0000256" key="4">
    <source>
        <dbReference type="ARBA" id="ARBA00023163"/>
    </source>
</evidence>
<evidence type="ECO:0000256" key="7">
    <source>
        <dbReference type="SAM" id="MobiDB-lite"/>
    </source>
</evidence>
<reference evidence="9 10" key="1">
    <citation type="journal article" date="2019" name="Genome Biol. Evol.">
        <title>The Rhododendron genome and chromosomal organization provide insight into shared whole-genome duplications across the heath family (Ericaceae).</title>
        <authorList>
            <person name="Soza V.L."/>
            <person name="Lindsley D."/>
            <person name="Waalkes A."/>
            <person name="Ramage E."/>
            <person name="Patwardhan R.P."/>
            <person name="Burton J.N."/>
            <person name="Adey A."/>
            <person name="Kumar A."/>
            <person name="Qiu R."/>
            <person name="Shendure J."/>
            <person name="Hall B."/>
        </authorList>
    </citation>
    <scope>NUCLEOTIDE SEQUENCE [LARGE SCALE GENOMIC DNA]</scope>
    <source>
        <strain evidence="9">RSF 1966-606</strain>
    </source>
</reference>
<comment type="caution">
    <text evidence="9">The sequence shown here is derived from an EMBL/GenBank/DDBJ whole genome shotgun (WGS) entry which is preliminary data.</text>
</comment>
<dbReference type="EMBL" id="QEFC01003441">
    <property type="protein sequence ID" value="KAE9448225.1"/>
    <property type="molecule type" value="Genomic_DNA"/>
</dbReference>
<dbReference type="PANTHER" id="PTHR47001:SF1">
    <property type="entry name" value="TRANSCRIPTION FACTOR BHLH11"/>
    <property type="match status" value="1"/>
</dbReference>
<evidence type="ECO:0000256" key="5">
    <source>
        <dbReference type="ARBA" id="ARBA00023242"/>
    </source>
</evidence>
<evidence type="ECO:0000256" key="1">
    <source>
        <dbReference type="ARBA" id="ARBA00004123"/>
    </source>
</evidence>
<comment type="subcellular location">
    <subcellularLocation>
        <location evidence="1">Nucleus</location>
    </subcellularLocation>
</comment>
<keyword evidence="10" id="KW-1185">Reference proteome</keyword>
<protein>
    <recommendedName>
        <fullName evidence="8">Iron-related transcription factor 3 bHLH domain-containing protein</fullName>
    </recommendedName>
</protein>
<keyword evidence="6" id="KW-0175">Coiled coil</keyword>
<evidence type="ECO:0000313" key="10">
    <source>
        <dbReference type="Proteomes" id="UP000428333"/>
    </source>
</evidence>
<dbReference type="OrthoDB" id="515493at2759"/>
<dbReference type="PANTHER" id="PTHR47001">
    <property type="entry name" value="TRANSCRIPTION FACTOR BHLH121"/>
    <property type="match status" value="1"/>
</dbReference>
<dbReference type="InterPro" id="IPR036638">
    <property type="entry name" value="HLH_DNA-bd_sf"/>
</dbReference>
<dbReference type="Proteomes" id="UP000428333">
    <property type="component" value="Linkage Group LG12"/>
</dbReference>
<accession>A0A6A4KR90</accession>
<feature type="coiled-coil region" evidence="6">
    <location>
        <begin position="186"/>
        <end position="248"/>
    </location>
</feature>
<feature type="compositionally biased region" description="Polar residues" evidence="7">
    <location>
        <begin position="334"/>
        <end position="352"/>
    </location>
</feature>
<feature type="domain" description="Iron-related transcription factor 3 bHLH" evidence="8">
    <location>
        <begin position="175"/>
        <end position="220"/>
    </location>
</feature>
<dbReference type="Gene3D" id="4.10.280.10">
    <property type="entry name" value="Helix-loop-helix DNA-binding domain"/>
    <property type="match status" value="1"/>
</dbReference>
<dbReference type="GO" id="GO:0003677">
    <property type="term" value="F:DNA binding"/>
    <property type="evidence" value="ECO:0007669"/>
    <property type="project" value="UniProtKB-KW"/>
</dbReference>
<sequence>PEAELQESVAARKFQKADREKLRRDRLNEQFLELGKVLGASVGASLGTEPEVVITLLGLGLGLRLWNLDVIAYYWATGCWLDGHFLDLEEEGVRSKCLVGCKCAFLSMKKISVITRYLLLTYDVRTLTIFLSILFGVLAEPVRWIENKSYYYVCILSYKLQRALIDSSILPYADPDRPKNDKASILSDTVQIVKDLTAQVNRLKAEYATLNEESRELTQEKNDLREEKASLKSDIENLNAQYQQRLRATFPWAAIDHSVVMHPPSYPLPVPLPMPIPPGAISMHPSLQPYPFFGNQNHGVIPNPCSTFVPYVTPNPVIEQPPTQYVSPAMHPSNRFNIPSKQDSRNNQSDCQGESKFEKSEASDDVTTDLELKTPGSTPDEDSSSGQRKSKKLLTKENSHTDVSSSSGCSSSQSAQDSSSNSVAGGGKDKD</sequence>
<dbReference type="Pfam" id="PF23177">
    <property type="entry name" value="bHLH_IRO3"/>
    <property type="match status" value="1"/>
</dbReference>